<evidence type="ECO:0000313" key="8">
    <source>
        <dbReference type="Proteomes" id="UP000243255"/>
    </source>
</evidence>
<protein>
    <submittedName>
        <fullName evidence="7">Subtilase family protein</fullName>
    </submittedName>
</protein>
<sequence>MQLSLTDDFYIYLVDPSNRRTRYISYKSRRIKNIIENTKVKGDLYIINSNPRISEVSIRLSSTESIKAGIWELVFQPVSTAAKNIDILLSISNNVSQNTEILKIDESYDKGKRQIENSFENLIPVRNILHGPEFEQEFMQLNTSYKYYKIADNFGTIFTDRPNIDEIKRILTLKSVESSERWVRVALLGNIRQSISGGVVATEDIGANFLKNNPNISITGRGVVIGIIDSGIDYLHEDFIYPDRTSKIIYLWDQTKDGNPPKGYSIGTEYTREDINKAIQDNDSSLSTDEEGQGTMLSGICAGLGNVNKEYAGIAEDAELIVIKMKKINGFYNNAMSYIATQYIYQKAKEIKMPAVVNLSVGSTQLVGRSSRIIKEKLYFSQGFTVVAAAGNEGNTQTHASGKLEFRGDVDYIDIQLSEDEDQLQIQILVDKPDKMSVGIITPTGERSKVLQVTNFNDVSGVFDLEATDYLITYIYPTSYSGQQETIINLKNARKGTWRIMLIGEYVISGVYHIYLPNRVFLKPGTRFTDPDPLYTINYPGNYYDQITVGAYDTKNESLWPSSSRGPTIDNLSKPEIVAPGVDIIAPYPGNKYATITGTAVASAHTCGAIALFLQYILVNDMYPNRAFVQQIRPFLEIGAKRDPNNIYPNVNYGYGVLDIRGMFDQLK</sequence>
<keyword evidence="8" id="KW-1185">Reference proteome</keyword>
<name>A0A1M5NG42_9FIRM</name>
<dbReference type="Pfam" id="PF00082">
    <property type="entry name" value="Peptidase_S8"/>
    <property type="match status" value="2"/>
</dbReference>
<accession>A0A1M5NG42</accession>
<dbReference type="RefSeq" id="WP_073125360.1">
    <property type="nucleotide sequence ID" value="NZ_BAABCH010000101.1"/>
</dbReference>
<dbReference type="InterPro" id="IPR036852">
    <property type="entry name" value="Peptidase_S8/S53_dom_sf"/>
</dbReference>
<dbReference type="GO" id="GO:0006508">
    <property type="term" value="P:proteolysis"/>
    <property type="evidence" value="ECO:0007669"/>
    <property type="project" value="UniProtKB-KW"/>
</dbReference>
<dbReference type="Proteomes" id="UP000243255">
    <property type="component" value="Unassembled WGS sequence"/>
</dbReference>
<feature type="domain" description="Peptidase S8/S53" evidence="6">
    <location>
        <begin position="534"/>
        <end position="617"/>
    </location>
</feature>
<dbReference type="OrthoDB" id="1757800at2"/>
<organism evidence="7 8">
    <name type="scientific">Asaccharospora irregularis DSM 2635</name>
    <dbReference type="NCBI Taxonomy" id="1121321"/>
    <lineage>
        <taxon>Bacteria</taxon>
        <taxon>Bacillati</taxon>
        <taxon>Bacillota</taxon>
        <taxon>Clostridia</taxon>
        <taxon>Peptostreptococcales</taxon>
        <taxon>Peptostreptococcaceae</taxon>
        <taxon>Asaccharospora</taxon>
    </lineage>
</organism>
<evidence type="ECO:0000259" key="6">
    <source>
        <dbReference type="Pfam" id="PF00082"/>
    </source>
</evidence>
<evidence type="ECO:0000313" key="7">
    <source>
        <dbReference type="EMBL" id="SHG88480.1"/>
    </source>
</evidence>
<dbReference type="InterPro" id="IPR023827">
    <property type="entry name" value="Peptidase_S8_Asp-AS"/>
</dbReference>
<evidence type="ECO:0000256" key="1">
    <source>
        <dbReference type="ARBA" id="ARBA00011073"/>
    </source>
</evidence>
<dbReference type="InterPro" id="IPR034045">
    <property type="entry name" value="Pep_S8_CspA-like"/>
</dbReference>
<dbReference type="PRINTS" id="PR00723">
    <property type="entry name" value="SUBTILISIN"/>
</dbReference>
<gene>
    <name evidence="7" type="ORF">SAMN04488530_11047</name>
</gene>
<dbReference type="PROSITE" id="PS00136">
    <property type="entry name" value="SUBTILASE_ASP"/>
    <property type="match status" value="1"/>
</dbReference>
<keyword evidence="4" id="KW-0720">Serine protease</keyword>
<dbReference type="Gene3D" id="2.60.120.1290">
    <property type="match status" value="2"/>
</dbReference>
<proteinExistence type="inferred from homology"/>
<dbReference type="InterPro" id="IPR015500">
    <property type="entry name" value="Peptidase_S8_subtilisin-rel"/>
</dbReference>
<keyword evidence="3" id="KW-0378">Hydrolase</keyword>
<keyword evidence="2" id="KW-0645">Protease</keyword>
<dbReference type="Gene3D" id="3.40.50.200">
    <property type="entry name" value="Peptidase S8/S53 domain"/>
    <property type="match status" value="1"/>
</dbReference>
<evidence type="ECO:0000256" key="5">
    <source>
        <dbReference type="PROSITE-ProRule" id="PRU01240"/>
    </source>
</evidence>
<dbReference type="PANTHER" id="PTHR43806:SF11">
    <property type="entry name" value="CEREVISIN-RELATED"/>
    <property type="match status" value="1"/>
</dbReference>
<feature type="domain" description="Peptidase S8/S53" evidence="6">
    <location>
        <begin position="220"/>
        <end position="398"/>
    </location>
</feature>
<dbReference type="CDD" id="cd07478">
    <property type="entry name" value="Peptidases_S8_CspA-like"/>
    <property type="match status" value="1"/>
</dbReference>
<dbReference type="AlphaFoldDB" id="A0A1M5NG42"/>
<dbReference type="GO" id="GO:0004252">
    <property type="term" value="F:serine-type endopeptidase activity"/>
    <property type="evidence" value="ECO:0007669"/>
    <property type="project" value="InterPro"/>
</dbReference>
<dbReference type="STRING" id="1121321.SAMN04488530_11047"/>
<comment type="caution">
    <text evidence="5">Lacks conserved residue(s) required for the propagation of feature annotation.</text>
</comment>
<comment type="similarity">
    <text evidence="1 5">Belongs to the peptidase S8 family.</text>
</comment>
<dbReference type="PANTHER" id="PTHR43806">
    <property type="entry name" value="PEPTIDASE S8"/>
    <property type="match status" value="1"/>
</dbReference>
<dbReference type="SUPFAM" id="SSF52743">
    <property type="entry name" value="Subtilisin-like"/>
    <property type="match status" value="1"/>
</dbReference>
<evidence type="ECO:0000256" key="2">
    <source>
        <dbReference type="ARBA" id="ARBA00022670"/>
    </source>
</evidence>
<reference evidence="8" key="1">
    <citation type="submission" date="2016-11" db="EMBL/GenBank/DDBJ databases">
        <authorList>
            <person name="Varghese N."/>
            <person name="Submissions S."/>
        </authorList>
    </citation>
    <scope>NUCLEOTIDE SEQUENCE [LARGE SCALE GENOMIC DNA]</scope>
    <source>
        <strain evidence="8">DSM 2635</strain>
    </source>
</reference>
<evidence type="ECO:0000256" key="4">
    <source>
        <dbReference type="ARBA" id="ARBA00022825"/>
    </source>
</evidence>
<dbReference type="InterPro" id="IPR000209">
    <property type="entry name" value="Peptidase_S8/S53_dom"/>
</dbReference>
<evidence type="ECO:0000256" key="3">
    <source>
        <dbReference type="ARBA" id="ARBA00022801"/>
    </source>
</evidence>
<dbReference type="InterPro" id="IPR050131">
    <property type="entry name" value="Peptidase_S8_subtilisin-like"/>
</dbReference>
<dbReference type="PROSITE" id="PS51892">
    <property type="entry name" value="SUBTILASE"/>
    <property type="match status" value="1"/>
</dbReference>
<dbReference type="EMBL" id="FQWX01000010">
    <property type="protein sequence ID" value="SHG88480.1"/>
    <property type="molecule type" value="Genomic_DNA"/>
</dbReference>